<name>A0ABQ9GNG0_9NEOP</name>
<dbReference type="EMBL" id="JARBHB010000010">
    <property type="protein sequence ID" value="KAJ8873561.1"/>
    <property type="molecule type" value="Genomic_DNA"/>
</dbReference>
<feature type="chain" id="PRO_5045436765" evidence="3">
    <location>
        <begin position="24"/>
        <end position="611"/>
    </location>
</feature>
<feature type="region of interest" description="Disordered" evidence="1">
    <location>
        <begin position="452"/>
        <end position="473"/>
    </location>
</feature>
<evidence type="ECO:0000313" key="5">
    <source>
        <dbReference type="Proteomes" id="UP001159363"/>
    </source>
</evidence>
<protein>
    <submittedName>
        <fullName evidence="4">Uncharacterized protein</fullName>
    </submittedName>
</protein>
<evidence type="ECO:0000256" key="1">
    <source>
        <dbReference type="SAM" id="MobiDB-lite"/>
    </source>
</evidence>
<feature type="transmembrane region" description="Helical" evidence="2">
    <location>
        <begin position="71"/>
        <end position="100"/>
    </location>
</feature>
<keyword evidence="3" id="KW-0732">Signal</keyword>
<feature type="signal peptide" evidence="3">
    <location>
        <begin position="1"/>
        <end position="23"/>
    </location>
</feature>
<feature type="compositionally biased region" description="Basic and acidic residues" evidence="1">
    <location>
        <begin position="161"/>
        <end position="176"/>
    </location>
</feature>
<evidence type="ECO:0000256" key="2">
    <source>
        <dbReference type="SAM" id="Phobius"/>
    </source>
</evidence>
<keyword evidence="5" id="KW-1185">Reference proteome</keyword>
<keyword evidence="2" id="KW-1133">Transmembrane helix</keyword>
<keyword evidence="2" id="KW-0472">Membrane</keyword>
<feature type="region of interest" description="Disordered" evidence="1">
    <location>
        <begin position="149"/>
        <end position="206"/>
    </location>
</feature>
<accession>A0ABQ9GNG0</accession>
<organism evidence="4 5">
    <name type="scientific">Dryococelus australis</name>
    <dbReference type="NCBI Taxonomy" id="614101"/>
    <lineage>
        <taxon>Eukaryota</taxon>
        <taxon>Metazoa</taxon>
        <taxon>Ecdysozoa</taxon>
        <taxon>Arthropoda</taxon>
        <taxon>Hexapoda</taxon>
        <taxon>Insecta</taxon>
        <taxon>Pterygota</taxon>
        <taxon>Neoptera</taxon>
        <taxon>Polyneoptera</taxon>
        <taxon>Phasmatodea</taxon>
        <taxon>Verophasmatodea</taxon>
        <taxon>Anareolatae</taxon>
        <taxon>Phasmatidae</taxon>
        <taxon>Eurycanthinae</taxon>
        <taxon>Dryococelus</taxon>
    </lineage>
</organism>
<proteinExistence type="predicted"/>
<dbReference type="Proteomes" id="UP001159363">
    <property type="component" value="Chromosome 9"/>
</dbReference>
<reference evidence="4 5" key="1">
    <citation type="submission" date="2023-02" db="EMBL/GenBank/DDBJ databases">
        <title>LHISI_Scaffold_Assembly.</title>
        <authorList>
            <person name="Stuart O.P."/>
            <person name="Cleave R."/>
            <person name="Magrath M.J.L."/>
            <person name="Mikheyev A.S."/>
        </authorList>
    </citation>
    <scope>NUCLEOTIDE SEQUENCE [LARGE SCALE GENOMIC DNA]</scope>
    <source>
        <strain evidence="4">Daus_M_001</strain>
        <tissue evidence="4">Leg muscle</tissue>
    </source>
</reference>
<feature type="region of interest" description="Disordered" evidence="1">
    <location>
        <begin position="585"/>
        <end position="611"/>
    </location>
</feature>
<comment type="caution">
    <text evidence="4">The sequence shown here is derived from an EMBL/GenBank/DDBJ whole genome shotgun (WGS) entry which is preliminary data.</text>
</comment>
<gene>
    <name evidence="4" type="ORF">PR048_024379</name>
</gene>
<keyword evidence="2" id="KW-0812">Transmembrane</keyword>
<evidence type="ECO:0000256" key="3">
    <source>
        <dbReference type="SAM" id="SignalP"/>
    </source>
</evidence>
<evidence type="ECO:0000313" key="4">
    <source>
        <dbReference type="EMBL" id="KAJ8873561.1"/>
    </source>
</evidence>
<sequence>MWELCWTMLLVGAFSRGSPVSLASSFRRCSILTSITLIGSEDLDNDIPPCCSAATLFCWRLRLEFAVIPPLHSYILCASVFFSVLWFIVVVDMVACTYAVHVPKSGFSIAIGCCLLQKASSYLTGPIRIRQHRHGSYVIRMQTDNTCHKRNNYGAGGGKYGAREDTRASPRLRPCDVNRAADAPPPYKARGGRRKTSAASAWPSGSMADVAAGGSQTFLRLWPWLALLSSPSGIPSPPPAGSVAAVAERLARSPYAKAVFTIERRDAARRVRRSPPATSAICQRHRPCCHLLSCKEACNEIENRVGRCRWSAGILGDLPFPPSLHYGAAPYSACFTLIGSQDPNVKSRPNLFTHSLFTLQYRVIDYKKSPEASLSFHLAPSPSDRWKQPPPLPRELGIHSIFLTNGITADRYKDERSVTRTAHARCEPSSIVAALLPTATFHLAPVPSLVRSGAGASRPTTRLGDNPEERNRKLQKDLGAAVTERLVCSPLTKAIRVQSPAGSLQISARGNRAGRFRWSAGLLGDLPFPPRPFIPALLHTALLIGSQDLDIKSRQNIFTSLQNDLSAGNLPVRIVDELKITHMPTRQRTRDRRNGVANTKARLQGNGPGSK</sequence>